<dbReference type="STRING" id="933084.A0A067PQ17"/>
<reference evidence="8" key="1">
    <citation type="journal article" date="2014" name="Proc. Natl. Acad. Sci. U.S.A.">
        <title>Extensive sampling of basidiomycete genomes demonstrates inadequacy of the white-rot/brown-rot paradigm for wood decay fungi.</title>
        <authorList>
            <person name="Riley R."/>
            <person name="Salamov A.A."/>
            <person name="Brown D.W."/>
            <person name="Nagy L.G."/>
            <person name="Floudas D."/>
            <person name="Held B.W."/>
            <person name="Levasseur A."/>
            <person name="Lombard V."/>
            <person name="Morin E."/>
            <person name="Otillar R."/>
            <person name="Lindquist E.A."/>
            <person name="Sun H."/>
            <person name="LaButti K.M."/>
            <person name="Schmutz J."/>
            <person name="Jabbour D."/>
            <person name="Luo H."/>
            <person name="Baker S.E."/>
            <person name="Pisabarro A.G."/>
            <person name="Walton J.D."/>
            <person name="Blanchette R.A."/>
            <person name="Henrissat B."/>
            <person name="Martin F."/>
            <person name="Cullen D."/>
            <person name="Hibbett D.S."/>
            <person name="Grigoriev I.V."/>
        </authorList>
    </citation>
    <scope>NUCLEOTIDE SEQUENCE [LARGE SCALE GENOMIC DNA]</scope>
    <source>
        <strain evidence="8">MUCL 33604</strain>
    </source>
</reference>
<proteinExistence type="predicted"/>
<accession>A0A067PQ17</accession>
<dbReference type="Pfam" id="PF00642">
    <property type="entry name" value="zf-CCCH"/>
    <property type="match status" value="2"/>
</dbReference>
<dbReference type="Proteomes" id="UP000027265">
    <property type="component" value="Unassembled WGS sequence"/>
</dbReference>
<dbReference type="AlphaFoldDB" id="A0A067PQ17"/>
<dbReference type="GO" id="GO:0008270">
    <property type="term" value="F:zinc ion binding"/>
    <property type="evidence" value="ECO:0007669"/>
    <property type="project" value="UniProtKB-KW"/>
</dbReference>
<dbReference type="OrthoDB" id="6105938at2759"/>
<feature type="zinc finger region" description="C3H1-type" evidence="4">
    <location>
        <begin position="37"/>
        <end position="65"/>
    </location>
</feature>
<feature type="compositionally biased region" description="Basic and acidic residues" evidence="5">
    <location>
        <begin position="347"/>
        <end position="361"/>
    </location>
</feature>
<organism evidence="7 8">
    <name type="scientific">Jaapia argillacea MUCL 33604</name>
    <dbReference type="NCBI Taxonomy" id="933084"/>
    <lineage>
        <taxon>Eukaryota</taxon>
        <taxon>Fungi</taxon>
        <taxon>Dikarya</taxon>
        <taxon>Basidiomycota</taxon>
        <taxon>Agaricomycotina</taxon>
        <taxon>Agaricomycetes</taxon>
        <taxon>Agaricomycetidae</taxon>
        <taxon>Jaapiales</taxon>
        <taxon>Jaapiaceae</taxon>
        <taxon>Jaapia</taxon>
    </lineage>
</organism>
<dbReference type="PANTHER" id="PTHR38846:SF1">
    <property type="entry name" value="C3H1-TYPE DOMAIN-CONTAINING PROTEIN"/>
    <property type="match status" value="1"/>
</dbReference>
<dbReference type="PANTHER" id="PTHR38846">
    <property type="entry name" value="C3H1-TYPE DOMAIN-CONTAINING PROTEIN"/>
    <property type="match status" value="1"/>
</dbReference>
<feature type="compositionally biased region" description="Gly residues" evidence="5">
    <location>
        <begin position="259"/>
        <end position="268"/>
    </location>
</feature>
<dbReference type="InParanoid" id="A0A067PQ17"/>
<evidence type="ECO:0000256" key="1">
    <source>
        <dbReference type="ARBA" id="ARBA00022723"/>
    </source>
</evidence>
<dbReference type="InterPro" id="IPR036855">
    <property type="entry name" value="Znf_CCCH_sf"/>
</dbReference>
<keyword evidence="2 4" id="KW-0863">Zinc-finger</keyword>
<keyword evidence="8" id="KW-1185">Reference proteome</keyword>
<evidence type="ECO:0000259" key="6">
    <source>
        <dbReference type="PROSITE" id="PS50103"/>
    </source>
</evidence>
<evidence type="ECO:0000313" key="8">
    <source>
        <dbReference type="Proteomes" id="UP000027265"/>
    </source>
</evidence>
<feature type="domain" description="C3H1-type" evidence="6">
    <location>
        <begin position="37"/>
        <end position="65"/>
    </location>
</feature>
<dbReference type="InterPro" id="IPR000571">
    <property type="entry name" value="Znf_CCCH"/>
</dbReference>
<sequence length="361" mass="40214">MSQPQICSRYSRTGTCKFDTECRYRHVSGGVEEETAPTKSRVCSHYSRTGTCKFGTECKYSHVDAGVEAVTEGTTTTSTNPPNPQLSSPGQIDEFFALYPLFKPNTSAPIISEFNRLCTAYHWGKENPEKEKARALFKYAMIYEFNGIYGAEVDDPASWWKLCQVLELPAFPASADACRQAVEGVYVNIVDLIDAPRTGEKVRVFRTEKELSRYTKESGKVFSMNGYAGGLLEYLYRRIVNRHAEPRQGKGKESLGGTEEAGGKGGMGSKKEARLKKSEFLREKDPLESTSEKRPQHTGGTVIIGLNGAKRSEGGKKTRKENQKTRDSVRENLRSEKAGKRGKGREKRGFDAKVGVRDFVV</sequence>
<keyword evidence="1 4" id="KW-0479">Metal-binding</keyword>
<feature type="region of interest" description="Disordered" evidence="5">
    <location>
        <begin position="245"/>
        <end position="361"/>
    </location>
</feature>
<dbReference type="PROSITE" id="PS50103">
    <property type="entry name" value="ZF_C3H1"/>
    <property type="match status" value="2"/>
</dbReference>
<dbReference type="HOGENOM" id="CLU_767396_0_0_1"/>
<keyword evidence="3 4" id="KW-0862">Zinc</keyword>
<dbReference type="SUPFAM" id="SSF90229">
    <property type="entry name" value="CCCH zinc finger"/>
    <property type="match status" value="1"/>
</dbReference>
<evidence type="ECO:0000256" key="3">
    <source>
        <dbReference type="ARBA" id="ARBA00022833"/>
    </source>
</evidence>
<feature type="compositionally biased region" description="Basic and acidic residues" evidence="5">
    <location>
        <begin position="310"/>
        <end position="339"/>
    </location>
</feature>
<protein>
    <recommendedName>
        <fullName evidence="6">C3H1-type domain-containing protein</fullName>
    </recommendedName>
</protein>
<feature type="domain" description="C3H1-type" evidence="6">
    <location>
        <begin position="1"/>
        <end position="29"/>
    </location>
</feature>
<dbReference type="SMART" id="SM00356">
    <property type="entry name" value="ZnF_C3H1"/>
    <property type="match status" value="2"/>
</dbReference>
<dbReference type="Gene3D" id="4.10.1000.10">
    <property type="entry name" value="Zinc finger, CCCH-type"/>
    <property type="match status" value="1"/>
</dbReference>
<evidence type="ECO:0000256" key="2">
    <source>
        <dbReference type="ARBA" id="ARBA00022771"/>
    </source>
</evidence>
<feature type="compositionally biased region" description="Basic and acidic residues" evidence="5">
    <location>
        <begin position="269"/>
        <end position="295"/>
    </location>
</feature>
<evidence type="ECO:0000256" key="5">
    <source>
        <dbReference type="SAM" id="MobiDB-lite"/>
    </source>
</evidence>
<name>A0A067PQ17_9AGAM</name>
<feature type="zinc finger region" description="C3H1-type" evidence="4">
    <location>
        <begin position="1"/>
        <end position="29"/>
    </location>
</feature>
<evidence type="ECO:0000313" key="7">
    <source>
        <dbReference type="EMBL" id="KDQ53392.1"/>
    </source>
</evidence>
<dbReference type="EMBL" id="KL197734">
    <property type="protein sequence ID" value="KDQ53392.1"/>
    <property type="molecule type" value="Genomic_DNA"/>
</dbReference>
<evidence type="ECO:0000256" key="4">
    <source>
        <dbReference type="PROSITE-ProRule" id="PRU00723"/>
    </source>
</evidence>
<gene>
    <name evidence="7" type="ORF">JAAARDRAFT_161918</name>
</gene>